<reference evidence="1 2" key="1">
    <citation type="journal article" date="2017" name="Gigascience">
        <title>Draft genome of the honey bee ectoparasitic mite, Tropilaelaps mercedesae, is shaped by the parasitic life history.</title>
        <authorList>
            <person name="Dong X."/>
            <person name="Armstrong S.D."/>
            <person name="Xia D."/>
            <person name="Makepeace B.L."/>
            <person name="Darby A.C."/>
            <person name="Kadowaki T."/>
        </authorList>
    </citation>
    <scope>NUCLEOTIDE SEQUENCE [LARGE SCALE GENOMIC DNA]</scope>
    <source>
        <strain evidence="1">Wuxi-XJTLU</strain>
    </source>
</reference>
<organism evidence="1 2">
    <name type="scientific">Tropilaelaps mercedesae</name>
    <dbReference type="NCBI Taxonomy" id="418985"/>
    <lineage>
        <taxon>Eukaryota</taxon>
        <taxon>Metazoa</taxon>
        <taxon>Ecdysozoa</taxon>
        <taxon>Arthropoda</taxon>
        <taxon>Chelicerata</taxon>
        <taxon>Arachnida</taxon>
        <taxon>Acari</taxon>
        <taxon>Parasitiformes</taxon>
        <taxon>Mesostigmata</taxon>
        <taxon>Gamasina</taxon>
        <taxon>Dermanyssoidea</taxon>
        <taxon>Laelapidae</taxon>
        <taxon>Tropilaelaps</taxon>
    </lineage>
</organism>
<keyword evidence="1" id="KW-0548">Nucleotidyltransferase</keyword>
<evidence type="ECO:0000313" key="1">
    <source>
        <dbReference type="EMBL" id="OQR69323.1"/>
    </source>
</evidence>
<proteinExistence type="predicted"/>
<keyword evidence="1" id="KW-0695">RNA-directed DNA polymerase</keyword>
<gene>
    <name evidence="1" type="ORF">BIW11_12332</name>
</gene>
<feature type="non-terminal residue" evidence="1">
    <location>
        <position position="80"/>
    </location>
</feature>
<dbReference type="AlphaFoldDB" id="A0A1V9X7I0"/>
<dbReference type="GO" id="GO:0003964">
    <property type="term" value="F:RNA-directed DNA polymerase activity"/>
    <property type="evidence" value="ECO:0007669"/>
    <property type="project" value="UniProtKB-KW"/>
</dbReference>
<evidence type="ECO:0000313" key="2">
    <source>
        <dbReference type="Proteomes" id="UP000192247"/>
    </source>
</evidence>
<feature type="non-terminal residue" evidence="1">
    <location>
        <position position="1"/>
    </location>
</feature>
<dbReference type="EMBL" id="MNPL01021471">
    <property type="protein sequence ID" value="OQR69323.1"/>
    <property type="molecule type" value="Genomic_DNA"/>
</dbReference>
<keyword evidence="2" id="KW-1185">Reference proteome</keyword>
<dbReference type="OrthoDB" id="6497288at2759"/>
<keyword evidence="1" id="KW-0808">Transferase</keyword>
<name>A0A1V9X7I0_9ACAR</name>
<sequence>FRKGQSAIKALQNVLNLAHAGTLKSRKTRHFVLLILLDVRNAFNTANWNEIDKALEKRGISPYLRRMARSYLSQRTLTTE</sequence>
<accession>A0A1V9X7I0</accession>
<comment type="caution">
    <text evidence="1">The sequence shown here is derived from an EMBL/GenBank/DDBJ whole genome shotgun (WGS) entry which is preliminary data.</text>
</comment>
<protein>
    <submittedName>
        <fullName evidence="1">RNA-directed DNA polymerase from mobile element jockey-like</fullName>
    </submittedName>
</protein>
<dbReference type="InParanoid" id="A0A1V9X7I0"/>
<dbReference type="Proteomes" id="UP000192247">
    <property type="component" value="Unassembled WGS sequence"/>
</dbReference>